<comment type="caution">
    <text evidence="1">The sequence shown here is derived from an EMBL/GenBank/DDBJ whole genome shotgun (WGS) entry which is preliminary data.</text>
</comment>
<protein>
    <submittedName>
        <fullName evidence="1">Uncharacterized protein</fullName>
    </submittedName>
</protein>
<dbReference type="AlphaFoldDB" id="A0A8S9KSY5"/>
<gene>
    <name evidence="1" type="ORF">F2Q68_00011495</name>
</gene>
<proteinExistence type="predicted"/>
<dbReference type="EMBL" id="QGKW02000717">
    <property type="protein sequence ID" value="KAF2596438.1"/>
    <property type="molecule type" value="Genomic_DNA"/>
</dbReference>
<evidence type="ECO:0000313" key="1">
    <source>
        <dbReference type="EMBL" id="KAF2596438.1"/>
    </source>
</evidence>
<sequence>MSRRRSLRLKANVGGEVVEDIEGGGGAGGAASKELLSGRLFATYRLPSERHNLKSGNLGGVGEDEMGGERKKEVQYIQVAYGFDPNQTYILCFVYVHFFVYTSTLGEHDDVYTNVSVRMYMLKRYESHILLPFEN</sequence>
<name>A0A8S9KSY5_BRACR</name>
<dbReference type="Proteomes" id="UP000712281">
    <property type="component" value="Unassembled WGS sequence"/>
</dbReference>
<accession>A0A8S9KSY5</accession>
<evidence type="ECO:0000313" key="2">
    <source>
        <dbReference type="Proteomes" id="UP000712281"/>
    </source>
</evidence>
<organism evidence="1 2">
    <name type="scientific">Brassica cretica</name>
    <name type="common">Mustard</name>
    <dbReference type="NCBI Taxonomy" id="69181"/>
    <lineage>
        <taxon>Eukaryota</taxon>
        <taxon>Viridiplantae</taxon>
        <taxon>Streptophyta</taxon>
        <taxon>Embryophyta</taxon>
        <taxon>Tracheophyta</taxon>
        <taxon>Spermatophyta</taxon>
        <taxon>Magnoliopsida</taxon>
        <taxon>eudicotyledons</taxon>
        <taxon>Gunneridae</taxon>
        <taxon>Pentapetalae</taxon>
        <taxon>rosids</taxon>
        <taxon>malvids</taxon>
        <taxon>Brassicales</taxon>
        <taxon>Brassicaceae</taxon>
        <taxon>Brassiceae</taxon>
        <taxon>Brassica</taxon>
    </lineage>
</organism>
<reference evidence="1" key="1">
    <citation type="submission" date="2019-12" db="EMBL/GenBank/DDBJ databases">
        <title>Genome sequencing and annotation of Brassica cretica.</title>
        <authorList>
            <person name="Studholme D.J."/>
            <person name="Sarris P.F."/>
        </authorList>
    </citation>
    <scope>NUCLEOTIDE SEQUENCE</scope>
    <source>
        <strain evidence="1">PFS-001/15</strain>
        <tissue evidence="1">Leaf</tissue>
    </source>
</reference>